<comment type="caution">
    <text evidence="3">The sequence shown here is derived from an EMBL/GenBank/DDBJ whole genome shotgun (WGS) entry which is preliminary data.</text>
</comment>
<reference evidence="3" key="1">
    <citation type="submission" date="2023-02" db="EMBL/GenBank/DDBJ databases">
        <title>Nocardiopsis ansamitocini NBRC 112285.</title>
        <authorList>
            <person name="Ichikawa N."/>
            <person name="Sato H."/>
            <person name="Tonouchi N."/>
        </authorList>
    </citation>
    <scope>NUCLEOTIDE SEQUENCE</scope>
    <source>
        <strain evidence="3">NBRC 112285</strain>
    </source>
</reference>
<dbReference type="EMBL" id="BSQG01000001">
    <property type="protein sequence ID" value="GLU46929.1"/>
    <property type="molecule type" value="Genomic_DNA"/>
</dbReference>
<evidence type="ECO:0000256" key="2">
    <source>
        <dbReference type="SAM" id="SignalP"/>
    </source>
</evidence>
<organism evidence="3 4">
    <name type="scientific">Nocardiopsis ansamitocini</name>
    <dbReference type="NCBI Taxonomy" id="1670832"/>
    <lineage>
        <taxon>Bacteria</taxon>
        <taxon>Bacillati</taxon>
        <taxon>Actinomycetota</taxon>
        <taxon>Actinomycetes</taxon>
        <taxon>Streptosporangiales</taxon>
        <taxon>Nocardiopsidaceae</taxon>
        <taxon>Nocardiopsis</taxon>
    </lineage>
</organism>
<feature type="region of interest" description="Disordered" evidence="1">
    <location>
        <begin position="69"/>
        <end position="128"/>
    </location>
</feature>
<feature type="chain" id="PRO_5040719668" evidence="2">
    <location>
        <begin position="30"/>
        <end position="128"/>
    </location>
</feature>
<dbReference type="RefSeq" id="WP_285757752.1">
    <property type="nucleotide sequence ID" value="NZ_BSQG01000001.1"/>
</dbReference>
<dbReference type="Proteomes" id="UP001165092">
    <property type="component" value="Unassembled WGS sequence"/>
</dbReference>
<keyword evidence="2" id="KW-0732">Signal</keyword>
<feature type="signal peptide" evidence="2">
    <location>
        <begin position="1"/>
        <end position="29"/>
    </location>
</feature>
<evidence type="ECO:0000256" key="1">
    <source>
        <dbReference type="SAM" id="MobiDB-lite"/>
    </source>
</evidence>
<proteinExistence type="predicted"/>
<accession>A0A9W6P4H5</accession>
<evidence type="ECO:0000313" key="4">
    <source>
        <dbReference type="Proteomes" id="UP001165092"/>
    </source>
</evidence>
<sequence length="128" mass="13407">MVFTVSRALATLVAAMLMLLCAPVLPAAAVERPPEALQGFHSAGYWPHAAVSPAHDSASISIALAKWSGDQRSVPRDVPDGYVPAAVGFPRPQGGWSRVEPRDETAAPDPGNVPDLPQGRAPPVPERA</sequence>
<name>A0A9W6P4H5_9ACTN</name>
<dbReference type="AlphaFoldDB" id="A0A9W6P4H5"/>
<evidence type="ECO:0000313" key="3">
    <source>
        <dbReference type="EMBL" id="GLU46929.1"/>
    </source>
</evidence>
<keyword evidence="4" id="KW-1185">Reference proteome</keyword>
<gene>
    <name evidence="3" type="ORF">Nans01_12800</name>
</gene>
<protein>
    <submittedName>
        <fullName evidence="3">Uncharacterized protein</fullName>
    </submittedName>
</protein>